<name>A0A0D0D000_9AGAM</name>
<feature type="compositionally biased region" description="Polar residues" evidence="1">
    <location>
        <begin position="13"/>
        <end position="44"/>
    </location>
</feature>
<dbReference type="InParanoid" id="A0A0D0D000"/>
<evidence type="ECO:0000313" key="3">
    <source>
        <dbReference type="Proteomes" id="UP000054538"/>
    </source>
</evidence>
<dbReference type="HOGENOM" id="CLU_047448_0_0_1"/>
<evidence type="ECO:0000313" key="2">
    <source>
        <dbReference type="EMBL" id="KIK73099.1"/>
    </source>
</evidence>
<protein>
    <submittedName>
        <fullName evidence="2">Uncharacterized protein</fullName>
    </submittedName>
</protein>
<accession>A0A0D0D000</accession>
<dbReference type="PANTHER" id="PTHR35871">
    <property type="entry name" value="EXPRESSED PROTEIN"/>
    <property type="match status" value="1"/>
</dbReference>
<organism evidence="2 3">
    <name type="scientific">Paxillus rubicundulus Ve08.2h10</name>
    <dbReference type="NCBI Taxonomy" id="930991"/>
    <lineage>
        <taxon>Eukaryota</taxon>
        <taxon>Fungi</taxon>
        <taxon>Dikarya</taxon>
        <taxon>Basidiomycota</taxon>
        <taxon>Agaricomycotina</taxon>
        <taxon>Agaricomycetes</taxon>
        <taxon>Agaricomycetidae</taxon>
        <taxon>Boletales</taxon>
        <taxon>Paxilineae</taxon>
        <taxon>Paxillaceae</taxon>
        <taxon>Paxillus</taxon>
    </lineage>
</organism>
<gene>
    <name evidence="2" type="ORF">PAXRUDRAFT_21229</name>
</gene>
<dbReference type="PANTHER" id="PTHR35871:SF1">
    <property type="entry name" value="CXC1-LIKE CYSTEINE CLUSTER ASSOCIATED WITH KDZ TRANSPOSASES DOMAIN-CONTAINING PROTEIN"/>
    <property type="match status" value="1"/>
</dbReference>
<dbReference type="EMBL" id="KN830106">
    <property type="protein sequence ID" value="KIK73099.1"/>
    <property type="molecule type" value="Genomic_DNA"/>
</dbReference>
<reference evidence="3" key="2">
    <citation type="submission" date="2015-01" db="EMBL/GenBank/DDBJ databases">
        <title>Evolutionary Origins and Diversification of the Mycorrhizal Mutualists.</title>
        <authorList>
            <consortium name="DOE Joint Genome Institute"/>
            <consortium name="Mycorrhizal Genomics Consortium"/>
            <person name="Kohler A."/>
            <person name="Kuo A."/>
            <person name="Nagy L.G."/>
            <person name="Floudas D."/>
            <person name="Copeland A."/>
            <person name="Barry K.W."/>
            <person name="Cichocki N."/>
            <person name="Veneault-Fourrey C."/>
            <person name="LaButti K."/>
            <person name="Lindquist E.A."/>
            <person name="Lipzen A."/>
            <person name="Lundell T."/>
            <person name="Morin E."/>
            <person name="Murat C."/>
            <person name="Riley R."/>
            <person name="Ohm R."/>
            <person name="Sun H."/>
            <person name="Tunlid A."/>
            <person name="Henrissat B."/>
            <person name="Grigoriev I.V."/>
            <person name="Hibbett D.S."/>
            <person name="Martin F."/>
        </authorList>
    </citation>
    <scope>NUCLEOTIDE SEQUENCE [LARGE SCALE GENOMIC DNA]</scope>
    <source>
        <strain evidence="3">Ve08.2h10</strain>
    </source>
</reference>
<dbReference type="Proteomes" id="UP000054538">
    <property type="component" value="Unassembled WGS sequence"/>
</dbReference>
<reference evidence="2 3" key="1">
    <citation type="submission" date="2014-04" db="EMBL/GenBank/DDBJ databases">
        <authorList>
            <consortium name="DOE Joint Genome Institute"/>
            <person name="Kuo A."/>
            <person name="Kohler A."/>
            <person name="Jargeat P."/>
            <person name="Nagy L.G."/>
            <person name="Floudas D."/>
            <person name="Copeland A."/>
            <person name="Barry K.W."/>
            <person name="Cichocki N."/>
            <person name="Veneault-Fourrey C."/>
            <person name="LaButti K."/>
            <person name="Lindquist E.A."/>
            <person name="Lipzen A."/>
            <person name="Lundell T."/>
            <person name="Morin E."/>
            <person name="Murat C."/>
            <person name="Sun H."/>
            <person name="Tunlid A."/>
            <person name="Henrissat B."/>
            <person name="Grigoriev I.V."/>
            <person name="Hibbett D.S."/>
            <person name="Martin F."/>
            <person name="Nordberg H.P."/>
            <person name="Cantor M.N."/>
            <person name="Hua S.X."/>
        </authorList>
    </citation>
    <scope>NUCLEOTIDE SEQUENCE [LARGE SCALE GENOMIC DNA]</scope>
    <source>
        <strain evidence="2 3">Ve08.2h10</strain>
    </source>
</reference>
<feature type="region of interest" description="Disordered" evidence="1">
    <location>
        <begin position="1"/>
        <end position="69"/>
    </location>
</feature>
<feature type="compositionally biased region" description="Low complexity" evidence="1">
    <location>
        <begin position="50"/>
        <end position="69"/>
    </location>
</feature>
<dbReference type="OrthoDB" id="6511194at2759"/>
<sequence>MGDEDSVAPARTYGSTTTCNAGNSPPTACDSNSPTTDGDTNAAASESMVPTLPQLSPSPSVTTSTLHTPCRSFDVRQPPSITEVQLAIRDLNLLLHPPRNRGRGYKTTALTSTLEKCLMWMLYFFRAFVDGLEWGPAALKTAKFVGKGPYISRKVREWSRAYISDCGNLPFIRYGGAWTKSRIRDEDLQEELLLHLQSLGKYVTASAIIIYLDHLEVQARYGLTETISLAMAQRWMTEVGYRWGKDPKGQYVDGHERDDVVFYRQNSFIPAWYKIDANTRRWSSANPLQCENDETDVGRKTVVWFHNESTFYAHDRQKTYWVPKDAKALPQQKGEGSSLMVADFISADYGWLHSHDGKESARVLFRAGKGRDGYFTNDEILVQVKKAMGILEKDYPDEDHVFVFDNATTHLK</sequence>
<dbReference type="AlphaFoldDB" id="A0A0D0D000"/>
<proteinExistence type="predicted"/>
<evidence type="ECO:0000256" key="1">
    <source>
        <dbReference type="SAM" id="MobiDB-lite"/>
    </source>
</evidence>
<dbReference type="STRING" id="930991.A0A0D0D000"/>
<keyword evidence="3" id="KW-1185">Reference proteome</keyword>